<evidence type="ECO:0000313" key="15">
    <source>
        <dbReference type="EMBL" id="KAI7804510.1"/>
    </source>
</evidence>
<feature type="domain" description="C2H2-type" evidence="14">
    <location>
        <begin position="1388"/>
        <end position="1413"/>
    </location>
</feature>
<dbReference type="Proteomes" id="UP001059041">
    <property type="component" value="Linkage Group LG10"/>
</dbReference>
<keyword evidence="5" id="KW-0677">Repeat</keyword>
<dbReference type="InterPro" id="IPR057986">
    <property type="entry name" value="TPR_Rlf/292/654"/>
</dbReference>
<name>A0A9W7WM17_TRIRA</name>
<gene>
    <name evidence="15" type="ORF">IRJ41_012495</name>
</gene>
<dbReference type="PROSITE" id="PS50157">
    <property type="entry name" value="ZINC_FINGER_C2H2_2"/>
    <property type="match status" value="8"/>
</dbReference>
<keyword evidence="4" id="KW-0479">Metal-binding</keyword>
<proteinExistence type="inferred from homology"/>
<dbReference type="Pfam" id="PF25420">
    <property type="entry name" value="zf-C2H2_ZN292"/>
    <property type="match status" value="1"/>
</dbReference>
<evidence type="ECO:0000256" key="6">
    <source>
        <dbReference type="ARBA" id="ARBA00022771"/>
    </source>
</evidence>
<sequence>MCAYAPWLPVNMADENAEAELDWSGQPSLLDEDTFFAMEGLQATLQQLEAELRQKDISEQSSTEYCDNFCQALMHFAGSRNSVEDGLALLEVYCLSINCFAAARPHLTADSPSVTLVLKRLALSCLELLLSVPHNEIPLEAWLQFHGSVQAAHEAMLQYGSTDLQALLNITGEGGAWNNPVLVSLLTGQPTDPDEVNDFLVLEGEGFMEMRIKHLEKVGEVEKALILNKACANCTLLPNQATFRQTFVTQLCQMLPSEEAIIEICRIDGKDVLDLICNMETEGDENTAFILCTTYFTQQLQQESLYCAWELTLLWSKLQRRIDASLESFFERCLQFGAIAKTIYHLLFLIRVIQTEAMQLGLAISVELCVKAFRLPRQEDIDARTMVCKTVACLLPEDLEVRRACQLTEFLLSPCQEAFDILEELYAQPDQKYDEENSIIPNFLRCELLLSLKAHWPFDPEFWDWKTLKRHCVGLLGQEPEEEVEDEAVPEEQCNLETVLNEQVGTEEEDKGEINRLRSAEQEQTAENVDTEKKQEVLNKKIGLPLSQRSMKWQQYKVLCKICHKEMVEVRICHHAKKHVENNVWTCPVCLQKFKSRQEFVQHSKKHIQMPSRVRHFKKKKVKKKVVSLKNDFKEDGFDDLEPGQIPLDPSLAMYYQSTHDPVVLEHILEQAACVPKKQVEDDYITFDYISTYFKLQDRDVYQCPATACSKNFKLFKYLGVHLKNEHDSEDPNVKHYLEMKDRREKCTFCRKTFMTPYHHRKHRRVHYGEHPYMCVVAGCSARFDTTTELVLHKQSHGFRLSYSCELKGCSISYCDLGQLYHHEAQHFRDAAYTCTGPGCKQFFYSCKEFVKHLTTHGITFTEKDFEMQRKVKRKVLLPVVGDNTGSELENGAQKSLSLPRLECSESKATLTCVAVCFDGKKFTCGLKRCGRNFTTARELQRHLKNAHKDEFNKEDNLCKKKVQAKQSQSQDNKLHKNNHNGIISSSSTEESNKKKAVSAVAESLDCDRTPSNVELSATLSEIMQGFSQLSLTSSGRHVGRNSHRSVSVSNLPVVVCPPTLNVKSPAKAPPSNKTEVRSHVPASDSKRIPTKETPEKLDDEKDSVKEKQEEQHDQPATKPYTCEAESCSYQSVSICTLMQHYIKVHHYSEEDVKQMKVVKSETFKPSETPDNSKDKVSQQDQSQSEFLVQATTKPYTCEAKSCQYQSVASHSLRHHYIKIHGYSEEVVKQMEVFKSQTFRPFKCHLCSKNYKNKKQLKIHYINIHHIKKAIVAQMSCTFKGNLGGKAPVLSSSKKKKSSSQSLKMVEVKAQRSDNHISQQRCQKRESQVGRKNGQVKTEKTRPESSDSSSTQEQVTSEGNATFDVRGSSRPGTKGNLSYILNKYNKSFHCVHKNCKAAFSARKSLARHLQFVHHYNHSQLCFPCDQKGCGKQFSHYSSLTRHYRKEHNLSQEFYSSKKQMATSEEPIPMFKCTYANCNQSYHLNSSLLRHTSQFHQNQSPDSEFKPSYNKRVFYRHCDPSDSLVVRLQSNPKKDESNSGCQTKLIISPPSQQSKDSPPRQSLRFCQEDPTITKSENFEPSKESAEETDEAPAQPKSPRKNAFDQIVYRAHEEALQMCQDRCLPAAFPCMVQNCDSVVTRMSSLHRHYIRCHKLSRKQLMDNADKLCYTTEQLDEIIQKKSAVSAIPDLTRIPSGVLKMEYQSEPPTPGGPSLPMSLHSIKTESMGQDAIGISGEPCPDSGFLIAADDLLYGESSGHPEELISEEGGSHKEKSELTAPPLIRPPLLDLSPPSTLRIAVDDNSVETSGKDNCNKTVNIPSAVSISVPNPTRQPLRWKNELSEPPPVAPHSPISKDPLTHSLASQAFDIGTYKPMGFESSFLKFIKEKEEEIKFDRQWTAVVTTPCLKPDPPRRRDCFRRSCSVKENNRSGAAISRSRRFRSSPLRHLISKGDCTSIQNLRLILERALRGCGDQAIKQLQFLKPVVVLERPKSSASMLDLLPSETKV</sequence>
<keyword evidence="7" id="KW-0862">Zinc</keyword>
<comment type="subcellular location">
    <subcellularLocation>
        <location evidence="1">Nucleus</location>
    </subcellularLocation>
</comment>
<comment type="similarity">
    <text evidence="2">Belongs to the krueppel C2H2-type zinc-finger protein family.</text>
</comment>
<dbReference type="SMART" id="SM00355">
    <property type="entry name" value="ZnF_C2H2"/>
    <property type="match status" value="14"/>
</dbReference>
<dbReference type="InterPro" id="IPR036236">
    <property type="entry name" value="Znf_C2H2_sf"/>
</dbReference>
<keyword evidence="10" id="KW-0804">Transcription</keyword>
<feature type="region of interest" description="Disordered" evidence="13">
    <location>
        <begin position="1287"/>
        <end position="1369"/>
    </location>
</feature>
<dbReference type="InterPro" id="IPR013087">
    <property type="entry name" value="Znf_C2H2_type"/>
</dbReference>
<dbReference type="GO" id="GO:0005634">
    <property type="term" value="C:nucleus"/>
    <property type="evidence" value="ECO:0007669"/>
    <property type="project" value="UniProtKB-SubCell"/>
</dbReference>
<evidence type="ECO:0000256" key="8">
    <source>
        <dbReference type="ARBA" id="ARBA00023015"/>
    </source>
</evidence>
<evidence type="ECO:0000256" key="13">
    <source>
        <dbReference type="SAM" id="MobiDB-lite"/>
    </source>
</evidence>
<keyword evidence="8" id="KW-0805">Transcription regulation</keyword>
<accession>A0A9W7WM17</accession>
<evidence type="ECO:0000256" key="9">
    <source>
        <dbReference type="ARBA" id="ARBA00023125"/>
    </source>
</evidence>
<keyword evidence="16" id="KW-1185">Reference proteome</keyword>
<evidence type="ECO:0000256" key="12">
    <source>
        <dbReference type="PROSITE-ProRule" id="PRU00042"/>
    </source>
</evidence>
<feature type="compositionally biased region" description="Basic and acidic residues" evidence="13">
    <location>
        <begin position="1075"/>
        <end position="1116"/>
    </location>
</feature>
<comment type="caution">
    <text evidence="15">The sequence shown here is derived from an EMBL/GenBank/DDBJ whole genome shotgun (WGS) entry which is preliminary data.</text>
</comment>
<feature type="compositionally biased region" description="Basic and acidic residues" evidence="13">
    <location>
        <begin position="1755"/>
        <end position="1773"/>
    </location>
</feature>
<feature type="compositionally biased region" description="Polar residues" evidence="13">
    <location>
        <begin position="1346"/>
        <end position="1360"/>
    </location>
</feature>
<dbReference type="GO" id="GO:0003677">
    <property type="term" value="F:DNA binding"/>
    <property type="evidence" value="ECO:0007669"/>
    <property type="project" value="UniProtKB-KW"/>
</dbReference>
<evidence type="ECO:0000256" key="11">
    <source>
        <dbReference type="ARBA" id="ARBA00023242"/>
    </source>
</evidence>
<keyword evidence="3" id="KW-0597">Phosphoprotein</keyword>
<evidence type="ECO:0000256" key="2">
    <source>
        <dbReference type="ARBA" id="ARBA00006991"/>
    </source>
</evidence>
<dbReference type="GO" id="GO:0008270">
    <property type="term" value="F:zinc ion binding"/>
    <property type="evidence" value="ECO:0007669"/>
    <property type="project" value="UniProtKB-KW"/>
</dbReference>
<dbReference type="Pfam" id="PF26218">
    <property type="entry name" value="zf_C2H2_ZNF292"/>
    <property type="match status" value="1"/>
</dbReference>
<keyword evidence="11" id="KW-0539">Nucleus</keyword>
<keyword evidence="6 12" id="KW-0863">Zinc-finger</keyword>
<evidence type="ECO:0000259" key="14">
    <source>
        <dbReference type="PROSITE" id="PS50157"/>
    </source>
</evidence>
<feature type="domain" description="C2H2-type" evidence="14">
    <location>
        <begin position="745"/>
        <end position="772"/>
    </location>
</feature>
<dbReference type="Pfam" id="PF25580">
    <property type="entry name" value="TPR_Rlf"/>
    <property type="match status" value="1"/>
</dbReference>
<dbReference type="PANTHER" id="PTHR15507:SF18">
    <property type="entry name" value="ZINC FINGER PROTEIN RLF"/>
    <property type="match status" value="1"/>
</dbReference>
<evidence type="ECO:0000256" key="7">
    <source>
        <dbReference type="ARBA" id="ARBA00022833"/>
    </source>
</evidence>
<feature type="region of interest" description="Disordered" evidence="13">
    <location>
        <begin position="1529"/>
        <end position="1600"/>
    </location>
</feature>
<feature type="compositionally biased region" description="Basic and acidic residues" evidence="13">
    <location>
        <begin position="1575"/>
        <end position="1584"/>
    </location>
</feature>
<feature type="region of interest" description="Disordered" evidence="13">
    <location>
        <begin position="1163"/>
        <end position="1184"/>
    </location>
</feature>
<feature type="compositionally biased region" description="Basic and acidic residues" evidence="13">
    <location>
        <begin position="1306"/>
        <end position="1315"/>
    </location>
</feature>
<feature type="region of interest" description="Disordered" evidence="13">
    <location>
        <begin position="1061"/>
        <end position="1119"/>
    </location>
</feature>
<organism evidence="15 16">
    <name type="scientific">Triplophysa rosa</name>
    <name type="common">Cave loach</name>
    <dbReference type="NCBI Taxonomy" id="992332"/>
    <lineage>
        <taxon>Eukaryota</taxon>
        <taxon>Metazoa</taxon>
        <taxon>Chordata</taxon>
        <taxon>Craniata</taxon>
        <taxon>Vertebrata</taxon>
        <taxon>Euteleostomi</taxon>
        <taxon>Actinopterygii</taxon>
        <taxon>Neopterygii</taxon>
        <taxon>Teleostei</taxon>
        <taxon>Ostariophysi</taxon>
        <taxon>Cypriniformes</taxon>
        <taxon>Nemacheilidae</taxon>
        <taxon>Triplophysa</taxon>
    </lineage>
</organism>
<feature type="domain" description="C2H2-type" evidence="14">
    <location>
        <begin position="1422"/>
        <end position="1452"/>
    </location>
</feature>
<dbReference type="Gene3D" id="3.30.160.60">
    <property type="entry name" value="Classic Zinc Finger"/>
    <property type="match status" value="3"/>
</dbReference>
<feature type="domain" description="C2H2-type" evidence="14">
    <location>
        <begin position="1242"/>
        <end position="1270"/>
    </location>
</feature>
<dbReference type="OrthoDB" id="8691423at2759"/>
<dbReference type="GO" id="GO:0000981">
    <property type="term" value="F:DNA-binding transcription factor activity, RNA polymerase II-specific"/>
    <property type="evidence" value="ECO:0007669"/>
    <property type="project" value="TreeGrafter"/>
</dbReference>
<evidence type="ECO:0000256" key="5">
    <source>
        <dbReference type="ARBA" id="ARBA00022737"/>
    </source>
</evidence>
<feature type="domain" description="C2H2-type" evidence="14">
    <location>
        <begin position="1470"/>
        <end position="1500"/>
    </location>
</feature>
<evidence type="ECO:0000313" key="16">
    <source>
        <dbReference type="Proteomes" id="UP001059041"/>
    </source>
</evidence>
<dbReference type="InterPro" id="IPR052251">
    <property type="entry name" value="GH-ZnFinger_Regulators"/>
</dbReference>
<dbReference type="PROSITE" id="PS00028">
    <property type="entry name" value="ZINC_FINGER_C2H2_1"/>
    <property type="match status" value="11"/>
</dbReference>
<feature type="region of interest" description="Disordered" evidence="13">
    <location>
        <begin position="1754"/>
        <end position="1774"/>
    </location>
</feature>
<evidence type="ECO:0000256" key="4">
    <source>
        <dbReference type="ARBA" id="ARBA00022723"/>
    </source>
</evidence>
<dbReference type="InterPro" id="IPR058902">
    <property type="entry name" value="zf_C2H2_ZNF292/Rlf"/>
</dbReference>
<evidence type="ECO:0000256" key="3">
    <source>
        <dbReference type="ARBA" id="ARBA00022553"/>
    </source>
</evidence>
<feature type="compositionally biased region" description="Low complexity" evidence="13">
    <location>
        <begin position="1547"/>
        <end position="1561"/>
    </location>
</feature>
<feature type="domain" description="C2H2-type" evidence="14">
    <location>
        <begin position="923"/>
        <end position="953"/>
    </location>
</feature>
<protein>
    <submittedName>
        <fullName evidence="15">Zinc finger protein Rlf</fullName>
    </submittedName>
</protein>
<dbReference type="EMBL" id="JAFHDT010000010">
    <property type="protein sequence ID" value="KAI7804510.1"/>
    <property type="molecule type" value="Genomic_DNA"/>
</dbReference>
<dbReference type="PANTHER" id="PTHR15507">
    <property type="entry name" value="ZINC FINGER PROTEIN RLF"/>
    <property type="match status" value="1"/>
</dbReference>
<feature type="domain" description="C2H2-type" evidence="14">
    <location>
        <begin position="773"/>
        <end position="797"/>
    </location>
</feature>
<evidence type="ECO:0000256" key="1">
    <source>
        <dbReference type="ARBA" id="ARBA00004123"/>
    </source>
</evidence>
<keyword evidence="9" id="KW-0238">DNA-binding</keyword>
<reference evidence="15" key="1">
    <citation type="submission" date="2021-02" db="EMBL/GenBank/DDBJ databases">
        <title>Comparative genomics reveals that relaxation of natural selection precedes convergent phenotypic evolution of cavefish.</title>
        <authorList>
            <person name="Peng Z."/>
        </authorList>
    </citation>
    <scope>NUCLEOTIDE SEQUENCE</scope>
    <source>
        <tissue evidence="15">Muscle</tissue>
    </source>
</reference>
<feature type="region of interest" description="Disordered" evidence="13">
    <location>
        <begin position="961"/>
        <end position="997"/>
    </location>
</feature>
<evidence type="ECO:0000256" key="10">
    <source>
        <dbReference type="ARBA" id="ARBA00023163"/>
    </source>
</evidence>
<feature type="domain" description="C2H2-type" evidence="14">
    <location>
        <begin position="702"/>
        <end position="732"/>
    </location>
</feature>
<dbReference type="SUPFAM" id="SSF57667">
    <property type="entry name" value="beta-beta-alpha zinc fingers"/>
    <property type="match status" value="1"/>
</dbReference>